<organism evidence="2 3">
    <name type="scientific">Exophiala mesophila</name>
    <name type="common">Black yeast-like fungus</name>
    <dbReference type="NCBI Taxonomy" id="212818"/>
    <lineage>
        <taxon>Eukaryota</taxon>
        <taxon>Fungi</taxon>
        <taxon>Dikarya</taxon>
        <taxon>Ascomycota</taxon>
        <taxon>Pezizomycotina</taxon>
        <taxon>Eurotiomycetes</taxon>
        <taxon>Chaetothyriomycetidae</taxon>
        <taxon>Chaetothyriales</taxon>
        <taxon>Herpotrichiellaceae</taxon>
        <taxon>Exophiala</taxon>
    </lineage>
</organism>
<name>A0A438MZY1_EXOME</name>
<evidence type="ECO:0000313" key="3">
    <source>
        <dbReference type="Proteomes" id="UP000288859"/>
    </source>
</evidence>
<dbReference type="AlphaFoldDB" id="A0A438MZY1"/>
<feature type="region of interest" description="Disordered" evidence="1">
    <location>
        <begin position="276"/>
        <end position="305"/>
    </location>
</feature>
<evidence type="ECO:0008006" key="4">
    <source>
        <dbReference type="Google" id="ProtNLM"/>
    </source>
</evidence>
<reference evidence="2 3" key="1">
    <citation type="submission" date="2017-03" db="EMBL/GenBank/DDBJ databases">
        <title>Genomes of endolithic fungi from Antarctica.</title>
        <authorList>
            <person name="Coleine C."/>
            <person name="Masonjones S."/>
            <person name="Stajich J.E."/>
        </authorList>
    </citation>
    <scope>NUCLEOTIDE SEQUENCE [LARGE SCALE GENOMIC DNA]</scope>
    <source>
        <strain evidence="2 3">CCFEE 6314</strain>
    </source>
</reference>
<dbReference type="VEuPathDB" id="FungiDB:PV10_03324"/>
<sequence>MWTPRCFATNATLGFERILAVSPRPSWRTRGLLAAAKLVELEITIPVQPQNPPGLIEAFQSITVPGEALQPGHGSAKAWVSHLDMIKHIAASGLSTALILEDDVDWDINIKEQMGLISDNIRNLTLTPDTDQSPFGFGFAVTAIGAQKVSLALGKGADEAFDVALQHQCRHGTLRCITINPEIMHHYEPPREEGYISPVREGDGHGHSTPDNRFEHLQGATANVAKAIKKCYSILARSKTIDPSLVTLLKVLHAKLGEVIATIEGRENPVEVKLIGKRRQDGSDENDPPTKRHNPDEDKEDDAENVVKYLHKKAAEAATLYN</sequence>
<evidence type="ECO:0000256" key="1">
    <source>
        <dbReference type="SAM" id="MobiDB-lite"/>
    </source>
</evidence>
<dbReference type="OrthoDB" id="47375at2759"/>
<protein>
    <recommendedName>
        <fullName evidence="4">Glycosyltransferase family 25 protein</fullName>
    </recommendedName>
</protein>
<feature type="compositionally biased region" description="Basic and acidic residues" evidence="1">
    <location>
        <begin position="278"/>
        <end position="296"/>
    </location>
</feature>
<dbReference type="Proteomes" id="UP000288859">
    <property type="component" value="Unassembled WGS sequence"/>
</dbReference>
<accession>A0A438MZY1</accession>
<dbReference type="EMBL" id="NAJM01000033">
    <property type="protein sequence ID" value="RVX68999.1"/>
    <property type="molecule type" value="Genomic_DNA"/>
</dbReference>
<evidence type="ECO:0000313" key="2">
    <source>
        <dbReference type="EMBL" id="RVX68999.1"/>
    </source>
</evidence>
<comment type="caution">
    <text evidence="2">The sequence shown here is derived from an EMBL/GenBank/DDBJ whole genome shotgun (WGS) entry which is preliminary data.</text>
</comment>
<gene>
    <name evidence="2" type="ORF">B0A52_08066</name>
</gene>
<proteinExistence type="predicted"/>